<evidence type="ECO:0000313" key="3">
    <source>
        <dbReference type="EMBL" id="SMX46621.1"/>
    </source>
</evidence>
<organism evidence="3 4">
    <name type="scientific">Pelagimonas varians</name>
    <dbReference type="NCBI Taxonomy" id="696760"/>
    <lineage>
        <taxon>Bacteria</taxon>
        <taxon>Pseudomonadati</taxon>
        <taxon>Pseudomonadota</taxon>
        <taxon>Alphaproteobacteria</taxon>
        <taxon>Rhodobacterales</taxon>
        <taxon>Roseobacteraceae</taxon>
        <taxon>Pelagimonas</taxon>
    </lineage>
</organism>
<dbReference type="GO" id="GO:0046872">
    <property type="term" value="F:metal ion binding"/>
    <property type="evidence" value="ECO:0007669"/>
    <property type="project" value="UniProtKB-KW"/>
</dbReference>
<name>A0A238KVI3_9RHOB</name>
<dbReference type="CDD" id="cd02224">
    <property type="entry name" value="cupin_SPO2919-like"/>
    <property type="match status" value="1"/>
</dbReference>
<feature type="domain" description="Cupin type-2" evidence="2">
    <location>
        <begin position="47"/>
        <end position="116"/>
    </location>
</feature>
<keyword evidence="4" id="KW-1185">Reference proteome</keyword>
<dbReference type="AlphaFoldDB" id="A0A238KVI3"/>
<dbReference type="Pfam" id="PF07883">
    <property type="entry name" value="Cupin_2"/>
    <property type="match status" value="1"/>
</dbReference>
<dbReference type="SUPFAM" id="SSF51182">
    <property type="entry name" value="RmlC-like cupins"/>
    <property type="match status" value="1"/>
</dbReference>
<protein>
    <submittedName>
        <fullName evidence="3">Cupin domain protein</fullName>
    </submittedName>
</protein>
<dbReference type="InterPro" id="IPR014710">
    <property type="entry name" value="RmlC-like_jellyroll"/>
</dbReference>
<sequence length="155" mass="16716">MPKIDLSAIPARTGSSYPAQYQGQMEGRSQKRLGDAAGLTQFGVNQVRLAPGALSSLRHWHEQQDEFLIVTEGDLVLIDDTGETALAVGDCCAFPAGDENGHHIANKSENDGVFVVMGTRTPTETGWYSDIDMKVEVADGQMAFLRKDGSVMGDK</sequence>
<reference evidence="3 4" key="1">
    <citation type="submission" date="2017-05" db="EMBL/GenBank/DDBJ databases">
        <authorList>
            <person name="Song R."/>
            <person name="Chenine A.L."/>
            <person name="Ruprecht R.M."/>
        </authorList>
    </citation>
    <scope>NUCLEOTIDE SEQUENCE [LARGE SCALE GENOMIC DNA]</scope>
    <source>
        <strain evidence="3 4">CECT 8663</strain>
    </source>
</reference>
<dbReference type="InterPro" id="IPR011051">
    <property type="entry name" value="RmlC_Cupin_sf"/>
</dbReference>
<evidence type="ECO:0000259" key="2">
    <source>
        <dbReference type="Pfam" id="PF07883"/>
    </source>
</evidence>
<dbReference type="Proteomes" id="UP000220836">
    <property type="component" value="Unassembled WGS sequence"/>
</dbReference>
<proteinExistence type="predicted"/>
<evidence type="ECO:0000313" key="4">
    <source>
        <dbReference type="Proteomes" id="UP000220836"/>
    </source>
</evidence>
<dbReference type="Gene3D" id="2.60.120.10">
    <property type="entry name" value="Jelly Rolls"/>
    <property type="match status" value="1"/>
</dbReference>
<dbReference type="EMBL" id="FXYH01000013">
    <property type="protein sequence ID" value="SMX46621.1"/>
    <property type="molecule type" value="Genomic_DNA"/>
</dbReference>
<evidence type="ECO:0000256" key="1">
    <source>
        <dbReference type="ARBA" id="ARBA00022723"/>
    </source>
</evidence>
<accession>A0A238KVI3</accession>
<dbReference type="OrthoDB" id="5290459at2"/>
<dbReference type="PANTHER" id="PTHR35848">
    <property type="entry name" value="OXALATE-BINDING PROTEIN"/>
    <property type="match status" value="1"/>
</dbReference>
<dbReference type="PANTHER" id="PTHR35848:SF9">
    <property type="entry name" value="SLL1358 PROTEIN"/>
    <property type="match status" value="1"/>
</dbReference>
<keyword evidence="1" id="KW-0479">Metal-binding</keyword>
<dbReference type="RefSeq" id="WP_097805814.1">
    <property type="nucleotide sequence ID" value="NZ_FXYH01000013.1"/>
</dbReference>
<dbReference type="InterPro" id="IPR051610">
    <property type="entry name" value="GPI/OXD"/>
</dbReference>
<dbReference type="InterPro" id="IPR013096">
    <property type="entry name" value="Cupin_2"/>
</dbReference>
<gene>
    <name evidence="3" type="ORF">PEV8663_03348</name>
</gene>